<dbReference type="Pfam" id="PF13360">
    <property type="entry name" value="PQQ_2"/>
    <property type="match status" value="1"/>
</dbReference>
<dbReference type="AlphaFoldDB" id="A0A517Z697"/>
<dbReference type="SUPFAM" id="SSF50998">
    <property type="entry name" value="Quinoprotein alcohol dehydrogenase-like"/>
    <property type="match status" value="1"/>
</dbReference>
<dbReference type="PANTHER" id="PTHR34512">
    <property type="entry name" value="CELL SURFACE PROTEIN"/>
    <property type="match status" value="1"/>
</dbReference>
<protein>
    <submittedName>
        <fullName evidence="4">Outer membrane biogenesis protein BamB</fullName>
    </submittedName>
</protein>
<dbReference type="Proteomes" id="UP000320496">
    <property type="component" value="Chromosome"/>
</dbReference>
<feature type="chain" id="PRO_5022143669" evidence="2">
    <location>
        <begin position="32"/>
        <end position="462"/>
    </location>
</feature>
<evidence type="ECO:0000256" key="1">
    <source>
        <dbReference type="SAM" id="MobiDB-lite"/>
    </source>
</evidence>
<keyword evidence="5" id="KW-1185">Reference proteome</keyword>
<dbReference type="KEGG" id="mri:Mal4_23260"/>
<dbReference type="Gene3D" id="2.130.10.10">
    <property type="entry name" value="YVTN repeat-like/Quinoprotein amine dehydrogenase"/>
    <property type="match status" value="1"/>
</dbReference>
<dbReference type="OrthoDB" id="244732at2"/>
<dbReference type="InterPro" id="IPR015943">
    <property type="entry name" value="WD40/YVTN_repeat-like_dom_sf"/>
</dbReference>
<accession>A0A517Z697</accession>
<feature type="signal peptide" evidence="2">
    <location>
        <begin position="1"/>
        <end position="31"/>
    </location>
</feature>
<dbReference type="PANTHER" id="PTHR34512:SF30">
    <property type="entry name" value="OUTER MEMBRANE PROTEIN ASSEMBLY FACTOR BAMB"/>
    <property type="match status" value="1"/>
</dbReference>
<dbReference type="RefSeq" id="WP_145369334.1">
    <property type="nucleotide sequence ID" value="NZ_CP036275.1"/>
</dbReference>
<evidence type="ECO:0000259" key="3">
    <source>
        <dbReference type="Pfam" id="PF13360"/>
    </source>
</evidence>
<evidence type="ECO:0000313" key="4">
    <source>
        <dbReference type="EMBL" id="QDU38006.1"/>
    </source>
</evidence>
<dbReference type="InterPro" id="IPR018391">
    <property type="entry name" value="PQQ_b-propeller_rpt"/>
</dbReference>
<keyword evidence="2" id="KW-0732">Signal</keyword>
<dbReference type="InterPro" id="IPR011047">
    <property type="entry name" value="Quinoprotein_ADH-like_sf"/>
</dbReference>
<gene>
    <name evidence="4" type="ORF">Mal4_23260</name>
</gene>
<evidence type="ECO:0000313" key="5">
    <source>
        <dbReference type="Proteomes" id="UP000320496"/>
    </source>
</evidence>
<feature type="region of interest" description="Disordered" evidence="1">
    <location>
        <begin position="36"/>
        <end position="57"/>
    </location>
</feature>
<proteinExistence type="predicted"/>
<feature type="domain" description="Pyrrolo-quinoline quinone repeat" evidence="3">
    <location>
        <begin position="126"/>
        <end position="372"/>
    </location>
</feature>
<dbReference type="InterPro" id="IPR002372">
    <property type="entry name" value="PQQ_rpt_dom"/>
</dbReference>
<evidence type="ECO:0000256" key="2">
    <source>
        <dbReference type="SAM" id="SignalP"/>
    </source>
</evidence>
<sequence length="462" mass="51548" precursor="true">MTFRFPQQRWRFLFAMMLIAHLITTDVSAEAAEPSPADNWAHWRGPEANGVSRTATPPVEWSEQKNVQWKVAIDGAGTSTPIVWGNKLFLLTATNTGRIDPTRPKPEDQPDRVFGIKYPNTYYRFEVLCLDRHSGKELWRQTATELVPHEGHHRDNDFASASPTTDGKRLYCWFGSAGLYSYDLDGNLLWSRDLGKAHVGASLGEGCSPVVHDDRLVIVRDHSRQSTIHVLDALSGEAVWEQNRDEPNAWATPRIIEQDGRPQVITAASNRIRTYDLNDGDVIWECGGLTGNVIPSPVVEDNIVYCMSGYQGHSLLAVRVNGTGNLTDSKAIVWRKERGTPYIPSPLLYDGMLYFTQSNQAILTVLDAKTGDAIIERTRLPGLSNIYASPVGADSRVYFNGRDGTTLVLERAEELKVLATNRLDDQFDASPALAGNQLFLRGSRFLYCLAETETSLRRHSSD</sequence>
<dbReference type="EMBL" id="CP036275">
    <property type="protein sequence ID" value="QDU38006.1"/>
    <property type="molecule type" value="Genomic_DNA"/>
</dbReference>
<reference evidence="4 5" key="1">
    <citation type="submission" date="2019-02" db="EMBL/GenBank/DDBJ databases">
        <title>Deep-cultivation of Planctomycetes and their phenomic and genomic characterization uncovers novel biology.</title>
        <authorList>
            <person name="Wiegand S."/>
            <person name="Jogler M."/>
            <person name="Boedeker C."/>
            <person name="Pinto D."/>
            <person name="Vollmers J."/>
            <person name="Rivas-Marin E."/>
            <person name="Kohn T."/>
            <person name="Peeters S.H."/>
            <person name="Heuer A."/>
            <person name="Rast P."/>
            <person name="Oberbeckmann S."/>
            <person name="Bunk B."/>
            <person name="Jeske O."/>
            <person name="Meyerdierks A."/>
            <person name="Storesund J.E."/>
            <person name="Kallscheuer N."/>
            <person name="Luecker S."/>
            <person name="Lage O.M."/>
            <person name="Pohl T."/>
            <person name="Merkel B.J."/>
            <person name="Hornburger P."/>
            <person name="Mueller R.-W."/>
            <person name="Bruemmer F."/>
            <person name="Labrenz M."/>
            <person name="Spormann A.M."/>
            <person name="Op den Camp H."/>
            <person name="Overmann J."/>
            <person name="Amann R."/>
            <person name="Jetten M.S.M."/>
            <person name="Mascher T."/>
            <person name="Medema M.H."/>
            <person name="Devos D.P."/>
            <person name="Kaster A.-K."/>
            <person name="Ovreas L."/>
            <person name="Rohde M."/>
            <person name="Galperin M.Y."/>
            <person name="Jogler C."/>
        </authorList>
    </citation>
    <scope>NUCLEOTIDE SEQUENCE [LARGE SCALE GENOMIC DNA]</scope>
    <source>
        <strain evidence="4 5">Mal4</strain>
    </source>
</reference>
<name>A0A517Z697_9PLAN</name>
<dbReference type="Gene3D" id="2.40.10.480">
    <property type="match status" value="1"/>
</dbReference>
<dbReference type="SMART" id="SM00564">
    <property type="entry name" value="PQQ"/>
    <property type="match status" value="5"/>
</dbReference>
<organism evidence="4 5">
    <name type="scientific">Maioricimonas rarisocia</name>
    <dbReference type="NCBI Taxonomy" id="2528026"/>
    <lineage>
        <taxon>Bacteria</taxon>
        <taxon>Pseudomonadati</taxon>
        <taxon>Planctomycetota</taxon>
        <taxon>Planctomycetia</taxon>
        <taxon>Planctomycetales</taxon>
        <taxon>Planctomycetaceae</taxon>
        <taxon>Maioricimonas</taxon>
    </lineage>
</organism>